<dbReference type="InterPro" id="IPR026869">
    <property type="entry name" value="EgtC-like"/>
</dbReference>
<dbReference type="Gene3D" id="3.60.20.10">
    <property type="entry name" value="Glutamine Phosphoribosylpyrophosphate, subunit 1, domain 1"/>
    <property type="match status" value="1"/>
</dbReference>
<proteinExistence type="predicted"/>
<name>A0ABS5HED1_9GAMM</name>
<accession>A0ABS5HED1</accession>
<reference evidence="3 4" key="1">
    <citation type="submission" date="2021-04" db="EMBL/GenBank/DDBJ databases">
        <authorList>
            <person name="Sun C."/>
        </authorList>
    </citation>
    <scope>NUCLEOTIDE SEQUENCE [LARGE SCALE GENOMIC DNA]</scope>
    <source>
        <strain evidence="3 4">A79</strain>
    </source>
</reference>
<dbReference type="CDD" id="cd01908">
    <property type="entry name" value="YafJ"/>
    <property type="match status" value="1"/>
</dbReference>
<dbReference type="InterPro" id="IPR052373">
    <property type="entry name" value="Gamma-glu_amide_hydrolase"/>
</dbReference>
<evidence type="ECO:0000256" key="1">
    <source>
        <dbReference type="ARBA" id="ARBA00022962"/>
    </source>
</evidence>
<keyword evidence="4" id="KW-1185">Reference proteome</keyword>
<comment type="caution">
    <text evidence="3">The sequence shown here is derived from an EMBL/GenBank/DDBJ whole genome shotgun (WGS) entry which is preliminary data.</text>
</comment>
<keyword evidence="1 3" id="KW-0315">Glutamine amidotransferase</keyword>
<dbReference type="InterPro" id="IPR029055">
    <property type="entry name" value="Ntn_hydrolases_N"/>
</dbReference>
<evidence type="ECO:0000313" key="4">
    <source>
        <dbReference type="Proteomes" id="UP000679722"/>
    </source>
</evidence>
<dbReference type="EMBL" id="JAGSSV010000023">
    <property type="protein sequence ID" value="MBR7889877.1"/>
    <property type="molecule type" value="Genomic_DNA"/>
</dbReference>
<gene>
    <name evidence="3" type="ORF">J9B83_13185</name>
</gene>
<organism evidence="3 4">
    <name type="scientific">Marinomonas vulgaris</name>
    <dbReference type="NCBI Taxonomy" id="2823372"/>
    <lineage>
        <taxon>Bacteria</taxon>
        <taxon>Pseudomonadati</taxon>
        <taxon>Pseudomonadota</taxon>
        <taxon>Gammaproteobacteria</taxon>
        <taxon>Oceanospirillales</taxon>
        <taxon>Oceanospirillaceae</taxon>
        <taxon>Marinomonas</taxon>
    </lineage>
</organism>
<dbReference type="RefSeq" id="WP_211537301.1">
    <property type="nucleotide sequence ID" value="NZ_JAGSSV010000023.1"/>
</dbReference>
<dbReference type="Pfam" id="PF13230">
    <property type="entry name" value="GATase_4"/>
    <property type="match status" value="1"/>
</dbReference>
<dbReference type="InterPro" id="IPR017932">
    <property type="entry name" value="GATase_2_dom"/>
</dbReference>
<sequence length="263" mass="30011">MCRWMAYQGEPVYLESLLFKQEHSLIHQSLSARKSSVTVNADGFGLGWYDEREEPGLYHEILPAWSDSNLKSLARHIKSNLFFAHVRASTGTETSRSNCHPFSYKNWLFMHNGQIGGYDDLRWQLDRLIPEYLYGERHGATDSELIFLLMIANGLEENPQNAITDTLLQILTIMKEKRITEPLRFTAVFSDGENIIAVRFSSDDKAPSLFTKKYNDHLVIGSEPLDHCSDSWTQVPAGHMALIKHNTYQIQPLSAKLSDFSLS</sequence>
<dbReference type="PANTHER" id="PTHR43187:SF1">
    <property type="entry name" value="GLUTAMINE AMIDOTRANSFERASE DUG3-RELATED"/>
    <property type="match status" value="1"/>
</dbReference>
<evidence type="ECO:0000259" key="2">
    <source>
        <dbReference type="PROSITE" id="PS51278"/>
    </source>
</evidence>
<protein>
    <submittedName>
        <fullName evidence="3">Class II glutamine amidotransferase</fullName>
    </submittedName>
</protein>
<dbReference type="Proteomes" id="UP000679722">
    <property type="component" value="Unassembled WGS sequence"/>
</dbReference>
<evidence type="ECO:0000313" key="3">
    <source>
        <dbReference type="EMBL" id="MBR7889877.1"/>
    </source>
</evidence>
<reference evidence="4" key="2">
    <citation type="submission" date="2023-07" db="EMBL/GenBank/DDBJ databases">
        <title>Marinomonas vulgaris A79, complete genome.</title>
        <authorList>
            <person name="Ying J.-J."/>
        </authorList>
    </citation>
    <scope>NUCLEOTIDE SEQUENCE [LARGE SCALE GENOMIC DNA]</scope>
    <source>
        <strain evidence="4">A79</strain>
    </source>
</reference>
<dbReference type="PROSITE" id="PS51278">
    <property type="entry name" value="GATASE_TYPE_2"/>
    <property type="match status" value="1"/>
</dbReference>
<feature type="domain" description="Glutamine amidotransferase type-2" evidence="2">
    <location>
        <begin position="2"/>
        <end position="246"/>
    </location>
</feature>
<dbReference type="PANTHER" id="PTHR43187">
    <property type="entry name" value="GLUTAMINE AMIDOTRANSFERASE DUG3-RELATED"/>
    <property type="match status" value="1"/>
</dbReference>
<dbReference type="SUPFAM" id="SSF56235">
    <property type="entry name" value="N-terminal nucleophile aminohydrolases (Ntn hydrolases)"/>
    <property type="match status" value="1"/>
</dbReference>